<reference evidence="9" key="1">
    <citation type="journal article" date="2014" name="Int. J. Syst. Evol. Microbiol.">
        <title>Complete genome sequence of Corynebacterium casei LMG S-19264T (=DSM 44701T), isolated from a smear-ripened cheese.</title>
        <authorList>
            <consortium name="US DOE Joint Genome Institute (JGI-PGF)"/>
            <person name="Walter F."/>
            <person name="Albersmeier A."/>
            <person name="Kalinowski J."/>
            <person name="Ruckert C."/>
        </authorList>
    </citation>
    <scope>NUCLEOTIDE SEQUENCE</scope>
    <source>
        <strain evidence="9">JCM 3302</strain>
    </source>
</reference>
<dbReference type="RefSeq" id="WP_189907892.1">
    <property type="nucleotide sequence ID" value="NZ_BNBC01000068.1"/>
</dbReference>
<keyword evidence="2 8" id="KW-0732">Signal</keyword>
<evidence type="ECO:0000256" key="7">
    <source>
        <dbReference type="RuleBase" id="RU361187"/>
    </source>
</evidence>
<dbReference type="GO" id="GO:0005975">
    <property type="term" value="P:carbohydrate metabolic process"/>
    <property type="evidence" value="ECO:0007669"/>
    <property type="project" value="InterPro"/>
</dbReference>
<evidence type="ECO:0000256" key="2">
    <source>
        <dbReference type="ARBA" id="ARBA00022729"/>
    </source>
</evidence>
<dbReference type="AlphaFoldDB" id="A0A919AMQ4"/>
<name>A0A919AMQ4_9ACTN</name>
<keyword evidence="3 7" id="KW-0378">Hydrolase</keyword>
<evidence type="ECO:0000256" key="4">
    <source>
        <dbReference type="ARBA" id="ARBA00023295"/>
    </source>
</evidence>
<evidence type="ECO:0000256" key="5">
    <source>
        <dbReference type="PIRSR" id="PIRSR606710-1"/>
    </source>
</evidence>
<feature type="chain" id="PRO_5036792291" evidence="8">
    <location>
        <begin position="34"/>
        <end position="572"/>
    </location>
</feature>
<feature type="active site" description="Proton donor" evidence="5">
    <location>
        <position position="253"/>
    </location>
</feature>
<dbReference type="Gene3D" id="2.60.120.560">
    <property type="entry name" value="Exo-inulinase, domain 1"/>
    <property type="match status" value="1"/>
</dbReference>
<evidence type="ECO:0000313" key="9">
    <source>
        <dbReference type="EMBL" id="GHF14705.1"/>
    </source>
</evidence>
<sequence>MVELPGKRRRPLLRTLAGLVTLVLALLPTVAHADRATARTAAAVDAATFTNPVRQHVSDPYVIQYGGYYYMTSTDGCDAGYLCVWKSATITGFATAEKYDVFRIPAGQSNSAEVWAPEIHYVQGHFYIYYTATSAGDGAGHRLFVLQAVGGDPAGPYTEADTGYAHGQLHESSDLWAIDPTVFAGSDGRLYIAWSGWPTANAHQQNIYLATMSDPLHISGNRVQISAPTRPWETVDLPDSPSSGTVGNFPVNEGPEVFRHGNRSYLTFSASFCGTRSYAVGLLTNTDGNLLDPSSWAKTGPVFKYHGNVLGSASFQAITSPDGNEDWFLVHSNTRGCDADRELRAQRLYWDAHDGSPLLGYPVNDGVPLDVPSGEPGSVPSADPYASGWGDAFGDAAEGDGTDGRKAGTWTVTDARTASVTSLNGVPWSQLFYAANPNYENYTVSADVRWSATGTTSSYPKYGVYASYADKDNHVEVFIDRKYGVLATHAVVQGVEQPWQNSALPAGFDPTQYHTLKVVKAGAGYTFFLDGAQAQQRTFSGTSFPVLLNGQPGLVTEDTAADYRNVTVGNTF</sequence>
<evidence type="ECO:0000313" key="10">
    <source>
        <dbReference type="Proteomes" id="UP000641386"/>
    </source>
</evidence>
<comment type="caution">
    <text evidence="9">The sequence shown here is derived from an EMBL/GenBank/DDBJ whole genome shotgun (WGS) entry which is preliminary data.</text>
</comment>
<dbReference type="SUPFAM" id="SSF75005">
    <property type="entry name" value="Arabinanase/levansucrase/invertase"/>
    <property type="match status" value="1"/>
</dbReference>
<dbReference type="InterPro" id="IPR006710">
    <property type="entry name" value="Glyco_hydro_43"/>
</dbReference>
<keyword evidence="4 7" id="KW-0326">Glycosidase</keyword>
<protein>
    <submittedName>
        <fullName evidence="9">Uncharacterized protein</fullName>
    </submittedName>
</protein>
<organism evidence="9 10">
    <name type="scientific">Streptomyces spiralis</name>
    <dbReference type="NCBI Taxonomy" id="66376"/>
    <lineage>
        <taxon>Bacteria</taxon>
        <taxon>Bacillati</taxon>
        <taxon>Actinomycetota</taxon>
        <taxon>Actinomycetes</taxon>
        <taxon>Kitasatosporales</taxon>
        <taxon>Streptomycetaceae</taxon>
        <taxon>Streptomyces</taxon>
    </lineage>
</organism>
<keyword evidence="10" id="KW-1185">Reference proteome</keyword>
<evidence type="ECO:0000256" key="3">
    <source>
        <dbReference type="ARBA" id="ARBA00022801"/>
    </source>
</evidence>
<dbReference type="GO" id="GO:0004553">
    <property type="term" value="F:hydrolase activity, hydrolyzing O-glycosyl compounds"/>
    <property type="evidence" value="ECO:0007669"/>
    <property type="project" value="InterPro"/>
</dbReference>
<accession>A0A919AMQ4</accession>
<evidence type="ECO:0000256" key="8">
    <source>
        <dbReference type="SAM" id="SignalP"/>
    </source>
</evidence>
<dbReference type="Gene3D" id="2.115.10.20">
    <property type="entry name" value="Glycosyl hydrolase domain, family 43"/>
    <property type="match status" value="1"/>
</dbReference>
<dbReference type="InterPro" id="IPR023296">
    <property type="entry name" value="Glyco_hydro_beta-prop_sf"/>
</dbReference>
<dbReference type="EMBL" id="BNBC01000068">
    <property type="protein sequence ID" value="GHF14705.1"/>
    <property type="molecule type" value="Genomic_DNA"/>
</dbReference>
<comment type="similarity">
    <text evidence="1 7">Belongs to the glycosyl hydrolase 43 family.</text>
</comment>
<feature type="active site" description="Proton acceptor" evidence="5">
    <location>
        <position position="59"/>
    </location>
</feature>
<dbReference type="PANTHER" id="PTHR43817">
    <property type="entry name" value="GLYCOSYL HYDROLASE"/>
    <property type="match status" value="1"/>
</dbReference>
<dbReference type="CDD" id="cd18820">
    <property type="entry name" value="GH43_LbAraf43-like"/>
    <property type="match status" value="1"/>
</dbReference>
<feature type="site" description="Important for catalytic activity, responsible for pKa modulation of the active site Glu and correct orientation of both the proton donor and substrate" evidence="6">
    <location>
        <position position="179"/>
    </location>
</feature>
<dbReference type="Proteomes" id="UP000641386">
    <property type="component" value="Unassembled WGS sequence"/>
</dbReference>
<reference evidence="9" key="2">
    <citation type="submission" date="2020-09" db="EMBL/GenBank/DDBJ databases">
        <authorList>
            <person name="Sun Q."/>
            <person name="Ohkuma M."/>
        </authorList>
    </citation>
    <scope>NUCLEOTIDE SEQUENCE</scope>
    <source>
        <strain evidence="9">JCM 3302</strain>
    </source>
</reference>
<gene>
    <name evidence="9" type="ORF">GCM10014715_82620</name>
</gene>
<feature type="signal peptide" evidence="8">
    <location>
        <begin position="1"/>
        <end position="33"/>
    </location>
</feature>
<evidence type="ECO:0000256" key="1">
    <source>
        <dbReference type="ARBA" id="ARBA00009865"/>
    </source>
</evidence>
<dbReference type="PANTHER" id="PTHR43817:SF1">
    <property type="entry name" value="HYDROLASE, FAMILY 43, PUTATIVE (AFU_ORTHOLOGUE AFUA_3G01660)-RELATED"/>
    <property type="match status" value="1"/>
</dbReference>
<proteinExistence type="inferred from homology"/>
<evidence type="ECO:0000256" key="6">
    <source>
        <dbReference type="PIRSR" id="PIRSR606710-2"/>
    </source>
</evidence>
<dbReference type="Pfam" id="PF04616">
    <property type="entry name" value="Glyco_hydro_43"/>
    <property type="match status" value="1"/>
</dbReference>